<dbReference type="InterPro" id="IPR047817">
    <property type="entry name" value="ABC2_TM_bact-type"/>
</dbReference>
<dbReference type="GO" id="GO:0140359">
    <property type="term" value="F:ABC-type transporter activity"/>
    <property type="evidence" value="ECO:0007669"/>
    <property type="project" value="InterPro"/>
</dbReference>
<keyword evidence="5 9" id="KW-0812">Transmembrane</keyword>
<keyword evidence="7" id="KW-0625">Polysaccharide transport</keyword>
<feature type="transmembrane region" description="Helical" evidence="9">
    <location>
        <begin position="174"/>
        <end position="195"/>
    </location>
</feature>
<keyword evidence="6 9" id="KW-1133">Transmembrane helix</keyword>
<sequence>MRALFVILTFTRQDLIEKYSGSILGSLWSLLMPLVNILIFTIIFSKIMGARLSVSGLELDEYNYSLYLVSALLAWNCFAACVTRTTTIYQEKAGIISKVNIGLRTLPAYILLSETIIYVISMVFFTAFALIVGHSFGWTVLALPVLFLIQQIIAYSLGLIAATFSVFIRDIRELVAIVFHVWFWMTPIVYVVNILPDGLSSLMSFNPAIGFIEAYRDIILMNKLPGLEFMLTASLVALSLFVFAQYINKHLQSDIRDFI</sequence>
<dbReference type="PANTHER" id="PTHR30413:SF10">
    <property type="entry name" value="CAPSULE POLYSACCHARIDE EXPORT INNER-MEMBRANE PROTEIN CTRC"/>
    <property type="match status" value="1"/>
</dbReference>
<comment type="similarity">
    <text evidence="2 9">Belongs to the ABC-2 integral membrane protein family.</text>
</comment>
<accession>A0A8J7FRA8</accession>
<evidence type="ECO:0000256" key="4">
    <source>
        <dbReference type="ARBA" id="ARBA00022475"/>
    </source>
</evidence>
<dbReference type="GO" id="GO:0015774">
    <property type="term" value="P:polysaccharide transport"/>
    <property type="evidence" value="ECO:0007669"/>
    <property type="project" value="UniProtKB-KW"/>
</dbReference>
<feature type="domain" description="ABC transmembrane type-2" evidence="10">
    <location>
        <begin position="24"/>
        <end position="251"/>
    </location>
</feature>
<evidence type="ECO:0000313" key="11">
    <source>
        <dbReference type="EMBL" id="MBE9395955.1"/>
    </source>
</evidence>
<dbReference type="Proteomes" id="UP000640333">
    <property type="component" value="Unassembled WGS sequence"/>
</dbReference>
<keyword evidence="7" id="KW-0762">Sugar transport</keyword>
<gene>
    <name evidence="11" type="ORF">IOQ59_01635</name>
</gene>
<evidence type="ECO:0000256" key="5">
    <source>
        <dbReference type="ARBA" id="ARBA00022692"/>
    </source>
</evidence>
<dbReference type="GO" id="GO:0005886">
    <property type="term" value="C:plasma membrane"/>
    <property type="evidence" value="ECO:0007669"/>
    <property type="project" value="UniProtKB-SubCell"/>
</dbReference>
<dbReference type="Pfam" id="PF01061">
    <property type="entry name" value="ABC2_membrane"/>
    <property type="match status" value="1"/>
</dbReference>
<evidence type="ECO:0000256" key="3">
    <source>
        <dbReference type="ARBA" id="ARBA00022448"/>
    </source>
</evidence>
<protein>
    <recommendedName>
        <fullName evidence="9">Transport permease protein</fullName>
    </recommendedName>
</protein>
<dbReference type="AlphaFoldDB" id="A0A8J7FRA8"/>
<dbReference type="PANTHER" id="PTHR30413">
    <property type="entry name" value="INNER MEMBRANE TRANSPORT PERMEASE"/>
    <property type="match status" value="1"/>
</dbReference>
<comment type="caution">
    <text evidence="11">The sequence shown here is derived from an EMBL/GenBank/DDBJ whole genome shotgun (WGS) entry which is preliminary data.</text>
</comment>
<keyword evidence="3 9" id="KW-0813">Transport</keyword>
<keyword evidence="8 9" id="KW-0472">Membrane</keyword>
<dbReference type="InterPro" id="IPR013525">
    <property type="entry name" value="ABC2_TM"/>
</dbReference>
<keyword evidence="4 9" id="KW-1003">Cell membrane</keyword>
<dbReference type="RefSeq" id="WP_193951505.1">
    <property type="nucleotide sequence ID" value="NZ_JADEYS010000001.1"/>
</dbReference>
<evidence type="ECO:0000256" key="2">
    <source>
        <dbReference type="ARBA" id="ARBA00007783"/>
    </source>
</evidence>
<feature type="transmembrane region" description="Helical" evidence="9">
    <location>
        <begin position="229"/>
        <end position="247"/>
    </location>
</feature>
<feature type="transmembrane region" description="Helical" evidence="9">
    <location>
        <begin position="64"/>
        <end position="85"/>
    </location>
</feature>
<evidence type="ECO:0000256" key="7">
    <source>
        <dbReference type="ARBA" id="ARBA00023047"/>
    </source>
</evidence>
<dbReference type="PROSITE" id="PS51012">
    <property type="entry name" value="ABC_TM2"/>
    <property type="match status" value="1"/>
</dbReference>
<dbReference type="GO" id="GO:0015920">
    <property type="term" value="P:lipopolysaccharide transport"/>
    <property type="evidence" value="ECO:0007669"/>
    <property type="project" value="TreeGrafter"/>
</dbReference>
<proteinExistence type="inferred from homology"/>
<reference evidence="11" key="1">
    <citation type="submission" date="2020-10" db="EMBL/GenBank/DDBJ databases">
        <title>Bacterium isolated from coastal waters sediment.</title>
        <authorList>
            <person name="Chen R.-J."/>
            <person name="Lu D.-C."/>
            <person name="Zhu K.-L."/>
            <person name="Du Z.-J."/>
        </authorList>
    </citation>
    <scope>NUCLEOTIDE SEQUENCE</scope>
    <source>
        <strain evidence="11">N1Y112</strain>
    </source>
</reference>
<evidence type="ECO:0000313" key="12">
    <source>
        <dbReference type="Proteomes" id="UP000640333"/>
    </source>
</evidence>
<comment type="subcellular location">
    <subcellularLocation>
        <location evidence="9">Cell inner membrane</location>
        <topology evidence="9">Multi-pass membrane protein</topology>
    </subcellularLocation>
    <subcellularLocation>
        <location evidence="1">Cell membrane</location>
        <topology evidence="1">Multi-pass membrane protein</topology>
    </subcellularLocation>
</comment>
<name>A0A8J7FRA8_9GAMM</name>
<evidence type="ECO:0000256" key="8">
    <source>
        <dbReference type="ARBA" id="ARBA00023136"/>
    </source>
</evidence>
<evidence type="ECO:0000256" key="9">
    <source>
        <dbReference type="RuleBase" id="RU361157"/>
    </source>
</evidence>
<evidence type="ECO:0000259" key="10">
    <source>
        <dbReference type="PROSITE" id="PS51012"/>
    </source>
</evidence>
<keyword evidence="12" id="KW-1185">Reference proteome</keyword>
<feature type="transmembrane region" description="Helical" evidence="9">
    <location>
        <begin position="138"/>
        <end position="162"/>
    </location>
</feature>
<feature type="transmembrane region" description="Helical" evidence="9">
    <location>
        <begin position="106"/>
        <end position="132"/>
    </location>
</feature>
<evidence type="ECO:0000256" key="6">
    <source>
        <dbReference type="ARBA" id="ARBA00022989"/>
    </source>
</evidence>
<evidence type="ECO:0000256" key="1">
    <source>
        <dbReference type="ARBA" id="ARBA00004651"/>
    </source>
</evidence>
<dbReference type="EMBL" id="JADEYS010000001">
    <property type="protein sequence ID" value="MBE9395955.1"/>
    <property type="molecule type" value="Genomic_DNA"/>
</dbReference>
<organism evidence="11 12">
    <name type="scientific">Pontibacterium sinense</name>
    <dbReference type="NCBI Taxonomy" id="2781979"/>
    <lineage>
        <taxon>Bacteria</taxon>
        <taxon>Pseudomonadati</taxon>
        <taxon>Pseudomonadota</taxon>
        <taxon>Gammaproteobacteria</taxon>
        <taxon>Oceanospirillales</taxon>
        <taxon>Oceanospirillaceae</taxon>
        <taxon>Pontibacterium</taxon>
    </lineage>
</organism>
<feature type="transmembrane region" description="Helical" evidence="9">
    <location>
        <begin position="21"/>
        <end position="44"/>
    </location>
</feature>